<sequence>MDATIPDPHRETPEAPRPAGQQLGRVEAHGIDVIPDSERHGRARELFAVWAAPNVSYLNLVVGGTLVLIGLTLWQALAVIVVGNLFWALVGLIAVSGPASGTPSEIVMRAMYGVRGNRANILLTGWFVSVCYLALSWAAGSLAAFDLLDRAGVPVGTPVKVVVIVAVAAATLAISVYGHATIVKLYLPFTLALTAVFLVLSGYVLADADWNHRPAQAMHGGGLVAALAGGLVLIASAPLSYTNSSDFSRYLPRDTRPGAVAGWTALGAFVPSVLFTAVGAIAGTALDMSDPQSALEKILPGWFVPAFLLAIVLSAVCNNAMTAYSSGLALQAVGIRIRRSRSVALDGTLGVALTLYALLVSNFLDTVSSVLELMVALMGPSTAVYATDVLLRRNRYDGVELSDERRGGPFWYRGGVNPAGAVALLAASGCAFLCVSTPSFTGPVARALDGTDLSLPVGMVLAAALYSGLTFRQNRGRNRDRNQKAAHSLSGV</sequence>
<feature type="transmembrane region" description="Helical" evidence="9">
    <location>
        <begin position="302"/>
        <end position="322"/>
    </location>
</feature>
<evidence type="ECO:0000256" key="9">
    <source>
        <dbReference type="SAM" id="Phobius"/>
    </source>
</evidence>
<dbReference type="RefSeq" id="WP_380582922.1">
    <property type="nucleotide sequence ID" value="NZ_JBHSQJ010000047.1"/>
</dbReference>
<reference evidence="11" key="1">
    <citation type="journal article" date="2019" name="Int. J. Syst. Evol. Microbiol.">
        <title>The Global Catalogue of Microorganisms (GCM) 10K type strain sequencing project: providing services to taxonomists for standard genome sequencing and annotation.</title>
        <authorList>
            <consortium name="The Broad Institute Genomics Platform"/>
            <consortium name="The Broad Institute Genome Sequencing Center for Infectious Disease"/>
            <person name="Wu L."/>
            <person name="Ma J."/>
        </authorList>
    </citation>
    <scope>NUCLEOTIDE SEQUENCE [LARGE SCALE GENOMIC DNA]</scope>
    <source>
        <strain evidence="11">JCM 4816</strain>
    </source>
</reference>
<keyword evidence="6 7" id="KW-0472">Membrane</keyword>
<feature type="transmembrane region" description="Helical" evidence="9">
    <location>
        <begin position="421"/>
        <end position="441"/>
    </location>
</feature>
<evidence type="ECO:0000256" key="6">
    <source>
        <dbReference type="ARBA" id="ARBA00023136"/>
    </source>
</evidence>
<keyword evidence="5 9" id="KW-1133">Transmembrane helix</keyword>
<evidence type="ECO:0000313" key="11">
    <source>
        <dbReference type="Proteomes" id="UP001596174"/>
    </source>
</evidence>
<dbReference type="PANTHER" id="PTHR31806">
    <property type="entry name" value="PURINE-CYTOSINE PERMEASE FCY2-RELATED"/>
    <property type="match status" value="1"/>
</dbReference>
<proteinExistence type="inferred from homology"/>
<comment type="similarity">
    <text evidence="2 7">Belongs to the purine-cytosine permease (2.A.39) family.</text>
</comment>
<dbReference type="InterPro" id="IPR026030">
    <property type="entry name" value="Pur-cyt_permease_Fcy2/21/22"/>
</dbReference>
<evidence type="ECO:0000256" key="1">
    <source>
        <dbReference type="ARBA" id="ARBA00004141"/>
    </source>
</evidence>
<feature type="transmembrane region" description="Helical" evidence="9">
    <location>
        <begin position="370"/>
        <end position="391"/>
    </location>
</feature>
<dbReference type="PANTHER" id="PTHR31806:SF1">
    <property type="entry name" value="PURINE-CYTOSINE PERMEASE FCY2-RELATED"/>
    <property type="match status" value="1"/>
</dbReference>
<feature type="transmembrane region" description="Helical" evidence="9">
    <location>
        <begin position="260"/>
        <end position="282"/>
    </location>
</feature>
<name>A0ABW1G119_9ACTN</name>
<gene>
    <name evidence="10" type="ORF">ACFP3V_12175</name>
</gene>
<dbReference type="Pfam" id="PF02133">
    <property type="entry name" value="Transp_cyt_pur"/>
    <property type="match status" value="1"/>
</dbReference>
<feature type="transmembrane region" description="Helical" evidence="9">
    <location>
        <begin position="453"/>
        <end position="471"/>
    </location>
</feature>
<feature type="transmembrane region" description="Helical" evidence="9">
    <location>
        <begin position="159"/>
        <end position="178"/>
    </location>
</feature>
<keyword evidence="4 9" id="KW-0812">Transmembrane</keyword>
<dbReference type="Gene3D" id="1.10.4160.10">
    <property type="entry name" value="Hydantoin permease"/>
    <property type="match status" value="1"/>
</dbReference>
<evidence type="ECO:0000256" key="3">
    <source>
        <dbReference type="ARBA" id="ARBA00022448"/>
    </source>
</evidence>
<feature type="transmembrane region" description="Helical" evidence="9">
    <location>
        <begin position="120"/>
        <end position="139"/>
    </location>
</feature>
<evidence type="ECO:0000256" key="2">
    <source>
        <dbReference type="ARBA" id="ARBA00008974"/>
    </source>
</evidence>
<comment type="caution">
    <text evidence="10">The sequence shown here is derived from an EMBL/GenBank/DDBJ whole genome shotgun (WGS) entry which is preliminary data.</text>
</comment>
<evidence type="ECO:0000313" key="10">
    <source>
        <dbReference type="EMBL" id="MFC5907968.1"/>
    </source>
</evidence>
<comment type="subcellular location">
    <subcellularLocation>
        <location evidence="1">Membrane</location>
        <topology evidence="1">Multi-pass membrane protein</topology>
    </subcellularLocation>
</comment>
<feature type="transmembrane region" description="Helical" evidence="9">
    <location>
        <begin position="185"/>
        <end position="206"/>
    </location>
</feature>
<evidence type="ECO:0000256" key="7">
    <source>
        <dbReference type="PIRNR" id="PIRNR002744"/>
    </source>
</evidence>
<dbReference type="EMBL" id="JBHSQJ010000047">
    <property type="protein sequence ID" value="MFC5907968.1"/>
    <property type="molecule type" value="Genomic_DNA"/>
</dbReference>
<evidence type="ECO:0000256" key="8">
    <source>
        <dbReference type="SAM" id="MobiDB-lite"/>
    </source>
</evidence>
<protein>
    <submittedName>
        <fullName evidence="10">Purine-cytosine permease family protein</fullName>
    </submittedName>
</protein>
<accession>A0ABW1G119</accession>
<organism evidence="10 11">
    <name type="scientific">Streptacidiphilus monticola</name>
    <dbReference type="NCBI Taxonomy" id="2161674"/>
    <lineage>
        <taxon>Bacteria</taxon>
        <taxon>Bacillati</taxon>
        <taxon>Actinomycetota</taxon>
        <taxon>Actinomycetes</taxon>
        <taxon>Kitasatosporales</taxon>
        <taxon>Streptomycetaceae</taxon>
        <taxon>Streptacidiphilus</taxon>
    </lineage>
</organism>
<feature type="transmembrane region" description="Helical" evidence="9">
    <location>
        <begin position="77"/>
        <end position="99"/>
    </location>
</feature>
<dbReference type="Proteomes" id="UP001596174">
    <property type="component" value="Unassembled WGS sequence"/>
</dbReference>
<evidence type="ECO:0000256" key="5">
    <source>
        <dbReference type="ARBA" id="ARBA00022989"/>
    </source>
</evidence>
<feature type="region of interest" description="Disordered" evidence="8">
    <location>
        <begin position="1"/>
        <end position="22"/>
    </location>
</feature>
<evidence type="ECO:0000256" key="4">
    <source>
        <dbReference type="ARBA" id="ARBA00022692"/>
    </source>
</evidence>
<feature type="transmembrane region" description="Helical" evidence="9">
    <location>
        <begin position="343"/>
        <end position="364"/>
    </location>
</feature>
<keyword evidence="11" id="KW-1185">Reference proteome</keyword>
<dbReference type="PIRSF" id="PIRSF002744">
    <property type="entry name" value="Pur-cyt_permease"/>
    <property type="match status" value="1"/>
</dbReference>
<dbReference type="InterPro" id="IPR001248">
    <property type="entry name" value="Pur-cyt_permease"/>
</dbReference>
<feature type="transmembrane region" description="Helical" evidence="9">
    <location>
        <begin position="47"/>
        <end position="71"/>
    </location>
</feature>
<feature type="transmembrane region" description="Helical" evidence="9">
    <location>
        <begin position="218"/>
        <end position="239"/>
    </location>
</feature>
<keyword evidence="3 7" id="KW-0813">Transport</keyword>